<dbReference type="InterPro" id="IPR011583">
    <property type="entry name" value="Chitinase_II/V-like_cat"/>
</dbReference>
<dbReference type="InterPro" id="IPR001223">
    <property type="entry name" value="Glyco_hydro18_cat"/>
</dbReference>
<comment type="caution">
    <text evidence="5">The sequence shown here is derived from an EMBL/GenBank/DDBJ whole genome shotgun (WGS) entry which is preliminary data.</text>
</comment>
<dbReference type="AlphaFoldDB" id="A0AAU9IPQ3"/>
<proteinExistence type="inferred from homology"/>
<dbReference type="GO" id="GO:0012505">
    <property type="term" value="C:endomembrane system"/>
    <property type="evidence" value="ECO:0007669"/>
    <property type="project" value="TreeGrafter"/>
</dbReference>
<feature type="domain" description="GH18" evidence="4">
    <location>
        <begin position="44"/>
        <end position="383"/>
    </location>
</feature>
<dbReference type="SMART" id="SM00636">
    <property type="entry name" value="Glyco_18"/>
    <property type="match status" value="1"/>
</dbReference>
<evidence type="ECO:0000313" key="6">
    <source>
        <dbReference type="Proteomes" id="UP001162131"/>
    </source>
</evidence>
<dbReference type="SUPFAM" id="SSF51445">
    <property type="entry name" value="(Trans)glycosidases"/>
    <property type="match status" value="1"/>
</dbReference>
<dbReference type="PANTHER" id="PTHR46066:SF2">
    <property type="entry name" value="CHITINASE DOMAIN-CONTAINING PROTEIN 1"/>
    <property type="match status" value="1"/>
</dbReference>
<accession>A0AAU9IPQ3</accession>
<dbReference type="InterPro" id="IPR029070">
    <property type="entry name" value="Chitinase_insertion_sf"/>
</dbReference>
<sequence>MDKIMLHFLAFILVSLTSSSEVSVENILSQHNICTEPFKKKFSGEVLAFLTPWNSKGYDYALKYSAKIDYISPCWYQLNVYTVYGYKLEYDLLGEGNKTFIEASKDLFKILPRIILENTNTDDYKKLLESDEDQVNLSEKIKNFIISKGFAGVMLEMWTQGNGILRNADQKEYLRSFQVRLIQKICRTMKANNLMCMITVPAPRPNYRVEFSMGEFLKLSKFVDRFALVSYDYSQISPGPNSPENWIKSCYKELVDQIDLSDYDEEAAESMHLKYMKQLMLGVPFYGYEFSPLDKPNQYTRHSTRAITGNDFLQLLEKNKMRVEWESAHNEHKFSYKIGKNEIIAYFPTKEMIESRVKLAEKLKTGISIWELGQGFEYFFEAL</sequence>
<evidence type="ECO:0000256" key="2">
    <source>
        <dbReference type="ARBA" id="ARBA00040976"/>
    </source>
</evidence>
<dbReference type="PANTHER" id="PTHR46066">
    <property type="entry name" value="CHITINASE DOMAIN-CONTAINING PROTEIN 1 FAMILY MEMBER"/>
    <property type="match status" value="1"/>
</dbReference>
<dbReference type="GO" id="GO:0005975">
    <property type="term" value="P:carbohydrate metabolic process"/>
    <property type="evidence" value="ECO:0007669"/>
    <property type="project" value="InterPro"/>
</dbReference>
<feature type="signal peptide" evidence="3">
    <location>
        <begin position="1"/>
        <end position="19"/>
    </location>
</feature>
<evidence type="ECO:0000259" key="4">
    <source>
        <dbReference type="PROSITE" id="PS51910"/>
    </source>
</evidence>
<dbReference type="GO" id="GO:0070492">
    <property type="term" value="F:oligosaccharide binding"/>
    <property type="evidence" value="ECO:0007669"/>
    <property type="project" value="TreeGrafter"/>
</dbReference>
<dbReference type="Gene3D" id="3.10.50.10">
    <property type="match status" value="1"/>
</dbReference>
<protein>
    <recommendedName>
        <fullName evidence="2">Chitinase domain-containing protein 1</fullName>
    </recommendedName>
</protein>
<gene>
    <name evidence="5" type="ORF">BSTOLATCC_MIC9569</name>
</gene>
<dbReference type="Pfam" id="PF00704">
    <property type="entry name" value="Glyco_hydro_18"/>
    <property type="match status" value="1"/>
</dbReference>
<evidence type="ECO:0000256" key="3">
    <source>
        <dbReference type="SAM" id="SignalP"/>
    </source>
</evidence>
<evidence type="ECO:0000256" key="1">
    <source>
        <dbReference type="ARBA" id="ARBA00009336"/>
    </source>
</evidence>
<comment type="similarity">
    <text evidence="1">Belongs to the glycosyl hydrolase 18 family.</text>
</comment>
<evidence type="ECO:0000313" key="5">
    <source>
        <dbReference type="EMBL" id="CAG9313765.1"/>
    </source>
</evidence>
<keyword evidence="6" id="KW-1185">Reference proteome</keyword>
<dbReference type="Gene3D" id="3.20.20.80">
    <property type="entry name" value="Glycosidases"/>
    <property type="match status" value="1"/>
</dbReference>
<dbReference type="EMBL" id="CAJZBQ010000011">
    <property type="protein sequence ID" value="CAG9313765.1"/>
    <property type="molecule type" value="Genomic_DNA"/>
</dbReference>
<keyword evidence="3" id="KW-0732">Signal</keyword>
<dbReference type="GO" id="GO:0008061">
    <property type="term" value="F:chitin binding"/>
    <property type="evidence" value="ECO:0007669"/>
    <property type="project" value="InterPro"/>
</dbReference>
<name>A0AAU9IPQ3_9CILI</name>
<dbReference type="PROSITE" id="PS51910">
    <property type="entry name" value="GH18_2"/>
    <property type="match status" value="1"/>
</dbReference>
<reference evidence="5" key="1">
    <citation type="submission" date="2021-09" db="EMBL/GenBank/DDBJ databases">
        <authorList>
            <consortium name="AG Swart"/>
            <person name="Singh M."/>
            <person name="Singh A."/>
            <person name="Seah K."/>
            <person name="Emmerich C."/>
        </authorList>
    </citation>
    <scope>NUCLEOTIDE SEQUENCE</scope>
    <source>
        <strain evidence="5">ATCC30299</strain>
    </source>
</reference>
<dbReference type="InterPro" id="IPR017853">
    <property type="entry name" value="GH"/>
</dbReference>
<dbReference type="Proteomes" id="UP001162131">
    <property type="component" value="Unassembled WGS sequence"/>
</dbReference>
<feature type="chain" id="PRO_5043403842" description="Chitinase domain-containing protein 1" evidence="3">
    <location>
        <begin position="20"/>
        <end position="383"/>
    </location>
</feature>
<organism evidence="5 6">
    <name type="scientific">Blepharisma stoltei</name>
    <dbReference type="NCBI Taxonomy" id="1481888"/>
    <lineage>
        <taxon>Eukaryota</taxon>
        <taxon>Sar</taxon>
        <taxon>Alveolata</taxon>
        <taxon>Ciliophora</taxon>
        <taxon>Postciliodesmatophora</taxon>
        <taxon>Heterotrichea</taxon>
        <taxon>Heterotrichida</taxon>
        <taxon>Blepharismidae</taxon>
        <taxon>Blepharisma</taxon>
    </lineage>
</organism>